<evidence type="ECO:0000313" key="2">
    <source>
        <dbReference type="Proteomes" id="UP000324222"/>
    </source>
</evidence>
<dbReference type="Proteomes" id="UP000324222">
    <property type="component" value="Unassembled WGS sequence"/>
</dbReference>
<name>A0A5B7JKU4_PORTR</name>
<dbReference type="AlphaFoldDB" id="A0A5B7JKU4"/>
<protein>
    <submittedName>
        <fullName evidence="1">Uncharacterized protein</fullName>
    </submittedName>
</protein>
<comment type="caution">
    <text evidence="1">The sequence shown here is derived from an EMBL/GenBank/DDBJ whole genome shotgun (WGS) entry which is preliminary data.</text>
</comment>
<gene>
    <name evidence="1" type="ORF">E2C01_090683</name>
</gene>
<evidence type="ECO:0000313" key="1">
    <source>
        <dbReference type="EMBL" id="MPC95469.1"/>
    </source>
</evidence>
<organism evidence="1 2">
    <name type="scientific">Portunus trituberculatus</name>
    <name type="common">Swimming crab</name>
    <name type="synonym">Neptunus trituberculatus</name>
    <dbReference type="NCBI Taxonomy" id="210409"/>
    <lineage>
        <taxon>Eukaryota</taxon>
        <taxon>Metazoa</taxon>
        <taxon>Ecdysozoa</taxon>
        <taxon>Arthropoda</taxon>
        <taxon>Crustacea</taxon>
        <taxon>Multicrustacea</taxon>
        <taxon>Malacostraca</taxon>
        <taxon>Eumalacostraca</taxon>
        <taxon>Eucarida</taxon>
        <taxon>Decapoda</taxon>
        <taxon>Pleocyemata</taxon>
        <taxon>Brachyura</taxon>
        <taxon>Eubrachyura</taxon>
        <taxon>Portunoidea</taxon>
        <taxon>Portunidae</taxon>
        <taxon>Portuninae</taxon>
        <taxon>Portunus</taxon>
    </lineage>
</organism>
<dbReference type="EMBL" id="VSRR010102361">
    <property type="protein sequence ID" value="MPC95469.1"/>
    <property type="molecule type" value="Genomic_DNA"/>
</dbReference>
<sequence>MDPTCIHIKQSKRRTSANWVTPRKYLSDPFSRRTLSTQFPASRPGLLSFVFRRVLGTFVTPSPHLGATRFQRDFWSSCLLLPSDSLLGALLYAIVTVCRLPNRLLPGLATFLCSHANPPLSQTVHNTEALIGHIPMDNYGWEEQCGVTWSVKLLHTTCCTFYSPLPAPC</sequence>
<accession>A0A5B7JKU4</accession>
<reference evidence="1 2" key="1">
    <citation type="submission" date="2019-05" db="EMBL/GenBank/DDBJ databases">
        <title>Another draft genome of Portunus trituberculatus and its Hox gene families provides insights of decapod evolution.</title>
        <authorList>
            <person name="Jeong J.-H."/>
            <person name="Song I."/>
            <person name="Kim S."/>
            <person name="Choi T."/>
            <person name="Kim D."/>
            <person name="Ryu S."/>
            <person name="Kim W."/>
        </authorList>
    </citation>
    <scope>NUCLEOTIDE SEQUENCE [LARGE SCALE GENOMIC DNA]</scope>
    <source>
        <tissue evidence="1">Muscle</tissue>
    </source>
</reference>
<proteinExistence type="predicted"/>
<keyword evidence="2" id="KW-1185">Reference proteome</keyword>